<dbReference type="Gene3D" id="1.10.10.2840">
    <property type="entry name" value="PucR C-terminal helix-turn-helix domain"/>
    <property type="match status" value="1"/>
</dbReference>
<sequence length="501" mass="56230">MSLTVSDIIQIPALRTRLIGGARGVDRPVRWAHVCELDEPAQWLGPGELLMSTGMGIPAGPQEQWRYVHRLQAAGLSGLMIGESMQAPEDLQGLRDAADALGFALLMTEYGVPFSSVTRAIVEATQQEEVERRQAITRLYESARMGIQGLGLEALLSRLEKDVKASLRLLDPHTLEPYLAGLPEVIAAQRSALQQRLKPSGNVPVVQRWRAGDDDVLLMLMPSRRPCVLVAQGENLPDYGLLHHMAAVLGIELERLQVERERHLRLTSELLDDLFQQRLSDRQLTERLRAFGASPEHLRVAVMHNDGRELAELDDQLSRTEAKVLMRVQGDELILLLWGEHSPRTVQARLHRCLGLSNPLGHAERGLEALREARLALAHASAEQPLACYEQTETMAPWLAQSLEGAQQTFQRVLGSLLEYDQLQGTQLLRTLQVFLQQNRSWLIAAKVLHVHKQTLVYRIRRIEEITGRSLDHTEDVAILWFALRSAEVAGVHERIATFKE</sequence>
<protein>
    <submittedName>
        <fullName evidence="3">PucR family transcriptional regulator ligand-binding domain-containing protein</fullName>
    </submittedName>
</protein>
<gene>
    <name evidence="3" type="ORF">GGI48_26045</name>
</gene>
<reference evidence="4" key="1">
    <citation type="journal article" date="2020" name="Microbiol. Resour. Announc.">
        <title>Complete genome sequences of four natural Pseudomonas isolates that catabolize a wide range of aromatic compounds relevant to lignin valorization.</title>
        <authorList>
            <person name="Hatmaker E.A."/>
            <person name="Presley G."/>
            <person name="Cannon O."/>
            <person name="Guss A.M."/>
            <person name="Elkins J.G."/>
        </authorList>
    </citation>
    <scope>NUCLEOTIDE SEQUENCE [LARGE SCALE GENOMIC DNA]</scope>
    <source>
        <strain evidence="4">H1F5C</strain>
    </source>
</reference>
<evidence type="ECO:0000259" key="1">
    <source>
        <dbReference type="Pfam" id="PF07905"/>
    </source>
</evidence>
<dbReference type="PANTHER" id="PTHR33744">
    <property type="entry name" value="CARBOHYDRATE DIACID REGULATOR"/>
    <property type="match status" value="1"/>
</dbReference>
<dbReference type="PANTHER" id="PTHR33744:SF1">
    <property type="entry name" value="DNA-BINDING TRANSCRIPTIONAL ACTIVATOR ADER"/>
    <property type="match status" value="1"/>
</dbReference>
<dbReference type="Pfam" id="PF07905">
    <property type="entry name" value="PucR"/>
    <property type="match status" value="1"/>
</dbReference>
<dbReference type="AlphaFoldDB" id="A0A7G7XLB5"/>
<evidence type="ECO:0000313" key="4">
    <source>
        <dbReference type="Proteomes" id="UP000515277"/>
    </source>
</evidence>
<dbReference type="InterPro" id="IPR012914">
    <property type="entry name" value="PucR_dom"/>
</dbReference>
<evidence type="ECO:0000313" key="3">
    <source>
        <dbReference type="EMBL" id="QNH80760.1"/>
    </source>
</evidence>
<dbReference type="Pfam" id="PF13556">
    <property type="entry name" value="HTH_30"/>
    <property type="match status" value="1"/>
</dbReference>
<dbReference type="InterPro" id="IPR025736">
    <property type="entry name" value="PucR_C-HTH_dom"/>
</dbReference>
<dbReference type="EMBL" id="CP060201">
    <property type="protein sequence ID" value="QNH80760.1"/>
    <property type="molecule type" value="Genomic_DNA"/>
</dbReference>
<dbReference type="Proteomes" id="UP000515277">
    <property type="component" value="Chromosome"/>
</dbReference>
<dbReference type="InterPro" id="IPR042070">
    <property type="entry name" value="PucR_C-HTH_sf"/>
</dbReference>
<dbReference type="InterPro" id="IPR051448">
    <property type="entry name" value="CdaR-like_regulators"/>
</dbReference>
<accession>A0A7G7XLB5</accession>
<name>A0A7G7XLB5_9PSED</name>
<feature type="domain" description="Purine catabolism PurC-like" evidence="1">
    <location>
        <begin position="7"/>
        <end position="123"/>
    </location>
</feature>
<proteinExistence type="predicted"/>
<evidence type="ECO:0000259" key="2">
    <source>
        <dbReference type="Pfam" id="PF13556"/>
    </source>
</evidence>
<dbReference type="RefSeq" id="WP_179600711.1">
    <property type="nucleotide sequence ID" value="NZ_CP060201.1"/>
</dbReference>
<organism evidence="3 4">
    <name type="scientific">Pseudomonas protegens</name>
    <dbReference type="NCBI Taxonomy" id="380021"/>
    <lineage>
        <taxon>Bacteria</taxon>
        <taxon>Pseudomonadati</taxon>
        <taxon>Pseudomonadota</taxon>
        <taxon>Gammaproteobacteria</taxon>
        <taxon>Pseudomonadales</taxon>
        <taxon>Pseudomonadaceae</taxon>
        <taxon>Pseudomonas</taxon>
    </lineage>
</organism>
<feature type="domain" description="PucR C-terminal helix-turn-helix" evidence="2">
    <location>
        <begin position="428"/>
        <end position="485"/>
    </location>
</feature>